<keyword evidence="7 8" id="KW-0472">Membrane</keyword>
<dbReference type="OrthoDB" id="9805108at2"/>
<evidence type="ECO:0000256" key="7">
    <source>
        <dbReference type="ARBA" id="ARBA00023136"/>
    </source>
</evidence>
<comment type="similarity">
    <text evidence="2 8">Belongs to the binding-protein-dependent transport system permease family.</text>
</comment>
<dbReference type="PROSITE" id="PS50928">
    <property type="entry name" value="ABC_TM1"/>
    <property type="match status" value="1"/>
</dbReference>
<dbReference type="CDD" id="cd06261">
    <property type="entry name" value="TM_PBP2"/>
    <property type="match status" value="1"/>
</dbReference>
<dbReference type="GO" id="GO:0005886">
    <property type="term" value="C:plasma membrane"/>
    <property type="evidence" value="ECO:0007669"/>
    <property type="project" value="UniProtKB-SubCell"/>
</dbReference>
<evidence type="ECO:0000256" key="5">
    <source>
        <dbReference type="ARBA" id="ARBA00022692"/>
    </source>
</evidence>
<evidence type="ECO:0000256" key="3">
    <source>
        <dbReference type="ARBA" id="ARBA00022448"/>
    </source>
</evidence>
<keyword evidence="6 8" id="KW-1133">Transmembrane helix</keyword>
<evidence type="ECO:0000313" key="10">
    <source>
        <dbReference type="EMBL" id="APO71457.1"/>
    </source>
</evidence>
<evidence type="ECO:0000259" key="9">
    <source>
        <dbReference type="PROSITE" id="PS50928"/>
    </source>
</evidence>
<reference evidence="10 11" key="1">
    <citation type="submission" date="2016-09" db="EMBL/GenBank/DDBJ databases">
        <title>The complete genome sequences of Rhizobium gallicum, symbiovars gallicum and phaseoli, symbionts associated to common bean (Phaseolus vulgaris).</title>
        <authorList>
            <person name="Bustos P."/>
            <person name="Santamaria R.I."/>
            <person name="Perez-Carrascal O.M."/>
            <person name="Juarez S."/>
            <person name="Lozano L."/>
            <person name="Martinez-Flores I."/>
            <person name="Martinez-Romero E."/>
            <person name="Cevallos M."/>
            <person name="Romero D."/>
            <person name="Davila G."/>
            <person name="Gonzalez V."/>
        </authorList>
    </citation>
    <scope>NUCLEOTIDE SEQUENCE [LARGE SCALE GENOMIC DNA]</scope>
    <source>
        <strain evidence="10 11">IE4872</strain>
        <plasmid evidence="11">prgalie4872d</plasmid>
    </source>
</reference>
<evidence type="ECO:0000256" key="8">
    <source>
        <dbReference type="RuleBase" id="RU363032"/>
    </source>
</evidence>
<dbReference type="EMBL" id="CP017105">
    <property type="protein sequence ID" value="APO71457.1"/>
    <property type="molecule type" value="Genomic_DNA"/>
</dbReference>
<feature type="transmembrane region" description="Helical" evidence="8">
    <location>
        <begin position="231"/>
        <end position="251"/>
    </location>
</feature>
<dbReference type="Pfam" id="PF00528">
    <property type="entry name" value="BPD_transp_1"/>
    <property type="match status" value="1"/>
</dbReference>
<evidence type="ECO:0000256" key="6">
    <source>
        <dbReference type="ARBA" id="ARBA00022989"/>
    </source>
</evidence>
<dbReference type="GO" id="GO:0055085">
    <property type="term" value="P:transmembrane transport"/>
    <property type="evidence" value="ECO:0007669"/>
    <property type="project" value="InterPro"/>
</dbReference>
<evidence type="ECO:0000256" key="2">
    <source>
        <dbReference type="ARBA" id="ARBA00009306"/>
    </source>
</evidence>
<protein>
    <submittedName>
        <fullName evidence="10">Sugar ABC transporter permease protein</fullName>
    </submittedName>
</protein>
<dbReference type="PANTHER" id="PTHR43227">
    <property type="entry name" value="BLL4140 PROTEIN"/>
    <property type="match status" value="1"/>
</dbReference>
<dbReference type="InterPro" id="IPR050809">
    <property type="entry name" value="UgpAE/MalFG_permease"/>
</dbReference>
<name>A0A1L5NU73_9HYPH</name>
<sequence length="312" mass="34480">MANISISSAIGAARPARSATKNRSSAAHDRWAVLLLFLPPALLLFTLFVIMPMGEAAWYSLYKWNGYGMPTEFIALRNFQVLLRNAAFTQALVNNGLIILISIAIQVPLAIWLSTMLAHRIPGVVAFRLIFFLPYVLADVAAGLIWRFVYDGDYGLFAAISNFFGLATPYVLADKDLAIYAVLAVIVWKYFGFHMMLFIAGLQSVDKNVLEAAEIDGATGWQKFRYVTLPLLGSTLRLSIFFAVIGSLQLFDMIMPLTGGGPSNSTQTMVTFLYTYGVMRMQVGLGSAVGVVLFIICMTLAFGYKRIFMRND</sequence>
<feature type="domain" description="ABC transmembrane type-1" evidence="9">
    <location>
        <begin position="92"/>
        <end position="304"/>
    </location>
</feature>
<evidence type="ECO:0000256" key="4">
    <source>
        <dbReference type="ARBA" id="ARBA00022475"/>
    </source>
</evidence>
<feature type="transmembrane region" description="Helical" evidence="8">
    <location>
        <begin position="31"/>
        <end position="51"/>
    </location>
</feature>
<accession>A0A1L5NU73</accession>
<dbReference type="PANTHER" id="PTHR43227:SF11">
    <property type="entry name" value="BLL4140 PROTEIN"/>
    <property type="match status" value="1"/>
</dbReference>
<proteinExistence type="inferred from homology"/>
<dbReference type="Proteomes" id="UP000184749">
    <property type="component" value="Plasmid pRgalIE4872d"/>
</dbReference>
<gene>
    <name evidence="10" type="ORF">IE4872_PD00928</name>
</gene>
<keyword evidence="5 8" id="KW-0812">Transmembrane</keyword>
<dbReference type="InterPro" id="IPR000515">
    <property type="entry name" value="MetI-like"/>
</dbReference>
<organism evidence="10 11">
    <name type="scientific">Rhizobium gallicum</name>
    <dbReference type="NCBI Taxonomy" id="56730"/>
    <lineage>
        <taxon>Bacteria</taxon>
        <taxon>Pseudomonadati</taxon>
        <taxon>Pseudomonadota</taxon>
        <taxon>Alphaproteobacteria</taxon>
        <taxon>Hyphomicrobiales</taxon>
        <taxon>Rhizobiaceae</taxon>
        <taxon>Rhizobium/Agrobacterium group</taxon>
        <taxon>Rhizobium</taxon>
    </lineage>
</organism>
<dbReference type="InterPro" id="IPR035906">
    <property type="entry name" value="MetI-like_sf"/>
</dbReference>
<feature type="transmembrane region" description="Helical" evidence="8">
    <location>
        <begin position="92"/>
        <end position="113"/>
    </location>
</feature>
<dbReference type="AlphaFoldDB" id="A0A1L5NU73"/>
<comment type="subcellular location">
    <subcellularLocation>
        <location evidence="1 8">Cell membrane</location>
        <topology evidence="1 8">Multi-pass membrane protein</topology>
    </subcellularLocation>
</comment>
<dbReference type="Gene3D" id="1.10.3720.10">
    <property type="entry name" value="MetI-like"/>
    <property type="match status" value="1"/>
</dbReference>
<keyword evidence="10" id="KW-0614">Plasmid</keyword>
<feature type="transmembrane region" description="Helical" evidence="8">
    <location>
        <begin position="283"/>
        <end position="304"/>
    </location>
</feature>
<evidence type="ECO:0000313" key="11">
    <source>
        <dbReference type="Proteomes" id="UP000184749"/>
    </source>
</evidence>
<keyword evidence="4" id="KW-1003">Cell membrane</keyword>
<dbReference type="eggNOG" id="COG1175">
    <property type="taxonomic scope" value="Bacteria"/>
</dbReference>
<dbReference type="RefSeq" id="WP_074071768.1">
    <property type="nucleotide sequence ID" value="NZ_CP017105.1"/>
</dbReference>
<geneLocation type="plasmid" evidence="11">
    <name>prgalie4872d</name>
</geneLocation>
<feature type="transmembrane region" description="Helical" evidence="8">
    <location>
        <begin position="125"/>
        <end position="148"/>
    </location>
</feature>
<feature type="transmembrane region" description="Helical" evidence="8">
    <location>
        <begin position="179"/>
        <end position="200"/>
    </location>
</feature>
<evidence type="ECO:0000256" key="1">
    <source>
        <dbReference type="ARBA" id="ARBA00004651"/>
    </source>
</evidence>
<dbReference type="SUPFAM" id="SSF161098">
    <property type="entry name" value="MetI-like"/>
    <property type="match status" value="1"/>
</dbReference>
<keyword evidence="3 8" id="KW-0813">Transport</keyword>